<dbReference type="HOGENOM" id="CLU_375289_0_0_1"/>
<dbReference type="EMBL" id="JH992965">
    <property type="protein sequence ID" value="EKX55189.1"/>
    <property type="molecule type" value="Genomic_DNA"/>
</dbReference>
<dbReference type="EnsemblProtists" id="EKX55189">
    <property type="protein sequence ID" value="EKX55189"/>
    <property type="gene ID" value="GUITHDRAFT_131449"/>
</dbReference>
<dbReference type="AlphaFoldDB" id="L1K3L0"/>
<dbReference type="GeneID" id="17312016"/>
<feature type="region of interest" description="Disordered" evidence="1">
    <location>
        <begin position="197"/>
        <end position="222"/>
    </location>
</feature>
<dbReference type="Proteomes" id="UP000011087">
    <property type="component" value="Unassembled WGS sequence"/>
</dbReference>
<feature type="compositionally biased region" description="Polar residues" evidence="1">
    <location>
        <begin position="698"/>
        <end position="724"/>
    </location>
</feature>
<proteinExistence type="predicted"/>
<evidence type="ECO:0000313" key="3">
    <source>
        <dbReference type="EnsemblProtists" id="EKX55189"/>
    </source>
</evidence>
<evidence type="ECO:0000256" key="1">
    <source>
        <dbReference type="SAM" id="MobiDB-lite"/>
    </source>
</evidence>
<accession>L1K3L0</accession>
<reference evidence="2 4" key="1">
    <citation type="journal article" date="2012" name="Nature">
        <title>Algal genomes reveal evolutionary mosaicism and the fate of nucleomorphs.</title>
        <authorList>
            <consortium name="DOE Joint Genome Institute"/>
            <person name="Curtis B.A."/>
            <person name="Tanifuji G."/>
            <person name="Burki F."/>
            <person name="Gruber A."/>
            <person name="Irimia M."/>
            <person name="Maruyama S."/>
            <person name="Arias M.C."/>
            <person name="Ball S.G."/>
            <person name="Gile G.H."/>
            <person name="Hirakawa Y."/>
            <person name="Hopkins J.F."/>
            <person name="Kuo A."/>
            <person name="Rensing S.A."/>
            <person name="Schmutz J."/>
            <person name="Symeonidi A."/>
            <person name="Elias M."/>
            <person name="Eveleigh R.J."/>
            <person name="Herman E.K."/>
            <person name="Klute M.J."/>
            <person name="Nakayama T."/>
            <person name="Obornik M."/>
            <person name="Reyes-Prieto A."/>
            <person name="Armbrust E.V."/>
            <person name="Aves S.J."/>
            <person name="Beiko R.G."/>
            <person name="Coutinho P."/>
            <person name="Dacks J.B."/>
            <person name="Durnford D.G."/>
            <person name="Fast N.M."/>
            <person name="Green B.R."/>
            <person name="Grisdale C.J."/>
            <person name="Hempel F."/>
            <person name="Henrissat B."/>
            <person name="Hoppner M.P."/>
            <person name="Ishida K."/>
            <person name="Kim E."/>
            <person name="Koreny L."/>
            <person name="Kroth P.G."/>
            <person name="Liu Y."/>
            <person name="Malik S.B."/>
            <person name="Maier U.G."/>
            <person name="McRose D."/>
            <person name="Mock T."/>
            <person name="Neilson J.A."/>
            <person name="Onodera N.T."/>
            <person name="Poole A.M."/>
            <person name="Pritham E.J."/>
            <person name="Richards T.A."/>
            <person name="Rocap G."/>
            <person name="Roy S.W."/>
            <person name="Sarai C."/>
            <person name="Schaack S."/>
            <person name="Shirato S."/>
            <person name="Slamovits C.H."/>
            <person name="Spencer D.F."/>
            <person name="Suzuki S."/>
            <person name="Worden A.Z."/>
            <person name="Zauner S."/>
            <person name="Barry K."/>
            <person name="Bell C."/>
            <person name="Bharti A.K."/>
            <person name="Crow J.A."/>
            <person name="Grimwood J."/>
            <person name="Kramer R."/>
            <person name="Lindquist E."/>
            <person name="Lucas S."/>
            <person name="Salamov A."/>
            <person name="McFadden G.I."/>
            <person name="Lane C.E."/>
            <person name="Keeling P.J."/>
            <person name="Gray M.W."/>
            <person name="Grigoriev I.V."/>
            <person name="Archibald J.M."/>
        </authorList>
    </citation>
    <scope>NUCLEOTIDE SEQUENCE</scope>
    <source>
        <strain evidence="2 4">CCMP2712</strain>
    </source>
</reference>
<sequence length="740" mass="83305">MTLISPYLSDESQGVEELHADRRAPGAALGFRKAVKKVVALNRLKPVRREPSRALTVIDGGKHARGRMLGQRYFEPRVPTLPIATIVDHAALQQEEDLSVGLPTTRTLPTKLSARGLLSERSSHMEEGPVTTRQKISALKSVGKDFWGKGKLEVENFCTPRRNFTYAAQPEATKEQQTAGGATARSVHLLHTSRVSAQYNTPRASLQGEDGEPQTSRRRQEKSEQLSYYFRNLSLTASRAQGYAGHVLQFSEEVRQFQPKLGYSWRERSDDNTIPSAAPSQLVAKAVELARKNFVAEDSWEFENFKKEVRAREPELLACMKRHRFHLLTLYDSTICGQIKENGSILYFIFKYYCGRQTLEGSAITFDDIASSEVTMNPAEFLHFVREMIPSAQISMKDIAWLIHHTKQLPTAISWDARWGHEVECDIHHVSYSQWLCALVRLALVCFPREDPLDSILDLAVDMQLGQGLKFTRGRLIELHRTTGTFGTWRDDSAKEAEGEGGGGGAGFIMSMGFEKMRERCRTVDSNEEAMVRLVKKLLLLGLDNETIPWVPFEGTFIAMVVHQITADEAMAERTGSPSSPHRFQVVIRNLDSHHRRFFLNIEGLPLLELGIQARARNSSLEIDSNFAAPGCSISFFLFARTFQLGYFSGEILFRFSPADPPVFRIPVFLRVVPFKKKFLVRQEEFSPRKTIAEHQVKTQGSLRSMTSSSPSYALRSSFNTSKGDLSPSIKKSASPRVLD</sequence>
<reference evidence="4" key="2">
    <citation type="submission" date="2012-11" db="EMBL/GenBank/DDBJ databases">
        <authorList>
            <person name="Kuo A."/>
            <person name="Curtis B.A."/>
            <person name="Tanifuji G."/>
            <person name="Burki F."/>
            <person name="Gruber A."/>
            <person name="Irimia M."/>
            <person name="Maruyama S."/>
            <person name="Arias M.C."/>
            <person name="Ball S.G."/>
            <person name="Gile G.H."/>
            <person name="Hirakawa Y."/>
            <person name="Hopkins J.F."/>
            <person name="Rensing S.A."/>
            <person name="Schmutz J."/>
            <person name="Symeonidi A."/>
            <person name="Elias M."/>
            <person name="Eveleigh R.J."/>
            <person name="Herman E.K."/>
            <person name="Klute M.J."/>
            <person name="Nakayama T."/>
            <person name="Obornik M."/>
            <person name="Reyes-Prieto A."/>
            <person name="Armbrust E.V."/>
            <person name="Aves S.J."/>
            <person name="Beiko R.G."/>
            <person name="Coutinho P."/>
            <person name="Dacks J.B."/>
            <person name="Durnford D.G."/>
            <person name="Fast N.M."/>
            <person name="Green B.R."/>
            <person name="Grisdale C."/>
            <person name="Hempe F."/>
            <person name="Henrissat B."/>
            <person name="Hoppner M.P."/>
            <person name="Ishida K.-I."/>
            <person name="Kim E."/>
            <person name="Koreny L."/>
            <person name="Kroth P.G."/>
            <person name="Liu Y."/>
            <person name="Malik S.-B."/>
            <person name="Maier U.G."/>
            <person name="McRose D."/>
            <person name="Mock T."/>
            <person name="Neilson J.A."/>
            <person name="Onodera N.T."/>
            <person name="Poole A.M."/>
            <person name="Pritham E.J."/>
            <person name="Richards T.A."/>
            <person name="Rocap G."/>
            <person name="Roy S.W."/>
            <person name="Sarai C."/>
            <person name="Schaack S."/>
            <person name="Shirato S."/>
            <person name="Slamovits C.H."/>
            <person name="Spencer D.F."/>
            <person name="Suzuki S."/>
            <person name="Worden A.Z."/>
            <person name="Zauner S."/>
            <person name="Barry K."/>
            <person name="Bell C."/>
            <person name="Bharti A.K."/>
            <person name="Crow J.A."/>
            <person name="Grimwood J."/>
            <person name="Kramer R."/>
            <person name="Lindquist E."/>
            <person name="Lucas S."/>
            <person name="Salamov A."/>
            <person name="McFadden G.I."/>
            <person name="Lane C.E."/>
            <person name="Keeling P.J."/>
            <person name="Gray M.W."/>
            <person name="Grigoriev I.V."/>
            <person name="Archibald J.M."/>
        </authorList>
    </citation>
    <scope>NUCLEOTIDE SEQUENCE</scope>
    <source>
        <strain evidence="4">CCMP2712</strain>
    </source>
</reference>
<dbReference type="KEGG" id="gtt:GUITHDRAFT_131449"/>
<gene>
    <name evidence="2" type="ORF">GUITHDRAFT_131449</name>
</gene>
<evidence type="ECO:0000313" key="4">
    <source>
        <dbReference type="Proteomes" id="UP000011087"/>
    </source>
</evidence>
<dbReference type="RefSeq" id="XP_005842169.1">
    <property type="nucleotide sequence ID" value="XM_005842112.1"/>
</dbReference>
<reference evidence="3" key="3">
    <citation type="submission" date="2016-03" db="UniProtKB">
        <authorList>
            <consortium name="EnsemblProtists"/>
        </authorList>
    </citation>
    <scope>IDENTIFICATION</scope>
</reference>
<organism evidence="2">
    <name type="scientific">Guillardia theta (strain CCMP2712)</name>
    <name type="common">Cryptophyte</name>
    <dbReference type="NCBI Taxonomy" id="905079"/>
    <lineage>
        <taxon>Eukaryota</taxon>
        <taxon>Cryptophyceae</taxon>
        <taxon>Pyrenomonadales</taxon>
        <taxon>Geminigeraceae</taxon>
        <taxon>Guillardia</taxon>
    </lineage>
</organism>
<protein>
    <submittedName>
        <fullName evidence="2 3">Uncharacterized protein</fullName>
    </submittedName>
</protein>
<dbReference type="PaxDb" id="55529-EKX55189"/>
<keyword evidence="4" id="KW-1185">Reference proteome</keyword>
<evidence type="ECO:0000313" key="2">
    <source>
        <dbReference type="EMBL" id="EKX55189.1"/>
    </source>
</evidence>
<name>L1K3L0_GUITC</name>
<feature type="region of interest" description="Disordered" evidence="1">
    <location>
        <begin position="697"/>
        <end position="740"/>
    </location>
</feature>